<dbReference type="SUPFAM" id="SSF53146">
    <property type="entry name" value="Nitrogenase accessory factor-like"/>
    <property type="match status" value="1"/>
</dbReference>
<feature type="domain" description="Dinitrogenase iron-molybdenum cofactor biosynthesis" evidence="1">
    <location>
        <begin position="12"/>
        <end position="96"/>
    </location>
</feature>
<organism evidence="2 3">
    <name type="scientific">Arcobacter defluvii</name>
    <dbReference type="NCBI Taxonomy" id="873191"/>
    <lineage>
        <taxon>Bacteria</taxon>
        <taxon>Pseudomonadati</taxon>
        <taxon>Campylobacterota</taxon>
        <taxon>Epsilonproteobacteria</taxon>
        <taxon>Campylobacterales</taxon>
        <taxon>Arcobacteraceae</taxon>
        <taxon>Arcobacter</taxon>
    </lineage>
</organism>
<evidence type="ECO:0000313" key="3">
    <source>
        <dbReference type="Proteomes" id="UP000503313"/>
    </source>
</evidence>
<dbReference type="InterPro" id="IPR003731">
    <property type="entry name" value="Di-Nase_FeMo-co_biosynth"/>
</dbReference>
<dbReference type="AlphaFoldDB" id="A0AAE7BE06"/>
<sequence>MIAIPLDKKDSTTISELFGNSAYFAFLNEETGHFKVVKNQACGDGLETAKFLSKQNIDSTIFYHMGEGIFNFFQEKKLKVYSCVKNYLSIDEIYRQILSDKCKLVTKSNCSTLLDSGMPSGSCACSSAK</sequence>
<accession>A0AAE7BE06</accession>
<proteinExistence type="predicted"/>
<dbReference type="Pfam" id="PF02579">
    <property type="entry name" value="Nitro_FeMo-Co"/>
    <property type="match status" value="1"/>
</dbReference>
<dbReference type="Proteomes" id="UP000503313">
    <property type="component" value="Chromosome"/>
</dbReference>
<dbReference type="EMBL" id="CP053835">
    <property type="protein sequence ID" value="QKF76141.1"/>
    <property type="molecule type" value="Genomic_DNA"/>
</dbReference>
<dbReference type="RefSeq" id="WP_014472773.1">
    <property type="nucleotide sequence ID" value="NZ_CP053835.1"/>
</dbReference>
<evidence type="ECO:0000313" key="2">
    <source>
        <dbReference type="EMBL" id="QKF76141.1"/>
    </source>
</evidence>
<name>A0AAE7BE06_9BACT</name>
<dbReference type="KEGG" id="adz:ADFLV_0069"/>
<protein>
    <submittedName>
        <fullName evidence="2">[Fe-Mo] cluster-binding protein, NifX/NifB/NifY family</fullName>
    </submittedName>
</protein>
<reference evidence="2 3" key="1">
    <citation type="submission" date="2020-05" db="EMBL/GenBank/DDBJ databases">
        <title>Complete genome sequencing of Campylobacter and Arcobacter type strains.</title>
        <authorList>
            <person name="Miller W.G."/>
            <person name="Yee E."/>
        </authorList>
    </citation>
    <scope>NUCLEOTIDE SEQUENCE [LARGE SCALE GENOMIC DNA]</scope>
    <source>
        <strain evidence="2 3">LMG 25694</strain>
    </source>
</reference>
<dbReference type="InterPro" id="IPR036105">
    <property type="entry name" value="DiNase_FeMo-co_biosyn_sf"/>
</dbReference>
<gene>
    <name evidence="2" type="ORF">ADFLV_0069</name>
</gene>
<keyword evidence="3" id="KW-1185">Reference proteome</keyword>
<evidence type="ECO:0000259" key="1">
    <source>
        <dbReference type="Pfam" id="PF02579"/>
    </source>
</evidence>
<dbReference type="Gene3D" id="3.30.420.130">
    <property type="entry name" value="Dinitrogenase iron-molybdenum cofactor biosynthesis domain"/>
    <property type="match status" value="1"/>
</dbReference>